<reference evidence="3" key="1">
    <citation type="submission" date="2022-10" db="EMBL/GenBank/DDBJ databases">
        <authorList>
            <person name="Chen Y."/>
            <person name="Dougan E. K."/>
            <person name="Chan C."/>
            <person name="Rhodes N."/>
            <person name="Thang M."/>
        </authorList>
    </citation>
    <scope>NUCLEOTIDE SEQUENCE</scope>
</reference>
<keyword evidence="2" id="KW-0812">Transmembrane</keyword>
<accession>A0A9P1FPL0</accession>
<organism evidence="3">
    <name type="scientific">Cladocopium goreaui</name>
    <dbReference type="NCBI Taxonomy" id="2562237"/>
    <lineage>
        <taxon>Eukaryota</taxon>
        <taxon>Sar</taxon>
        <taxon>Alveolata</taxon>
        <taxon>Dinophyceae</taxon>
        <taxon>Suessiales</taxon>
        <taxon>Symbiodiniaceae</taxon>
        <taxon>Cladocopium</taxon>
    </lineage>
</organism>
<feature type="transmembrane region" description="Helical" evidence="2">
    <location>
        <begin position="884"/>
        <end position="906"/>
    </location>
</feature>
<evidence type="ECO:0000313" key="5">
    <source>
        <dbReference type="Proteomes" id="UP001152797"/>
    </source>
</evidence>
<dbReference type="EMBL" id="CAMXCT030000659">
    <property type="protein sequence ID" value="CAL4769084.1"/>
    <property type="molecule type" value="Genomic_DNA"/>
</dbReference>
<feature type="transmembrane region" description="Helical" evidence="2">
    <location>
        <begin position="965"/>
        <end position="986"/>
    </location>
</feature>
<feature type="region of interest" description="Disordered" evidence="1">
    <location>
        <begin position="186"/>
        <end position="224"/>
    </location>
</feature>
<feature type="compositionally biased region" description="Low complexity" evidence="1">
    <location>
        <begin position="209"/>
        <end position="220"/>
    </location>
</feature>
<dbReference type="AlphaFoldDB" id="A0A9P1FPL0"/>
<reference evidence="4" key="2">
    <citation type="submission" date="2024-04" db="EMBL/GenBank/DDBJ databases">
        <authorList>
            <person name="Chen Y."/>
            <person name="Shah S."/>
            <person name="Dougan E. K."/>
            <person name="Thang M."/>
            <person name="Chan C."/>
        </authorList>
    </citation>
    <scope>NUCLEOTIDE SEQUENCE [LARGE SCALE GENOMIC DNA]</scope>
</reference>
<dbReference type="EMBL" id="CAMXCT020000659">
    <property type="protein sequence ID" value="CAL1135147.1"/>
    <property type="molecule type" value="Genomic_DNA"/>
</dbReference>
<gene>
    <name evidence="3" type="ORF">C1SCF055_LOCUS9532</name>
</gene>
<feature type="transmembrane region" description="Helical" evidence="2">
    <location>
        <begin position="809"/>
        <end position="830"/>
    </location>
</feature>
<proteinExistence type="predicted"/>
<dbReference type="EMBL" id="CAMXCT010000659">
    <property type="protein sequence ID" value="CAI3981772.1"/>
    <property type="molecule type" value="Genomic_DNA"/>
</dbReference>
<keyword evidence="2" id="KW-1133">Transmembrane helix</keyword>
<sequence>ENSTTEEGTTAHFKYHDTVCTNLQFDRIHSNTYMSMGDPALELMVDGVTIDCQGQFSALGTVSWLLVGSGSWEAKLTNGASSGNGAEFEVLFQRHHPRQELTKLTSLKCQVDFHAEVEVKGGLAVKTANIMQRVLSPFVNGFVQSQIQSKACAALEDLIKVKARPYLQQVNHLFFETPLAQVRRLSGNDTKPVSPVPVTPATNGTVPNSSRDASATSSDAPLDHHGDSKLVDWTKSELLQWSNWFYTKVLPPEVARELAKAAGSDFVTVDLTELNLPPIETVVDQHGALGMIMQIKVEAKEIQLKGLEGVQAYGMEAVSPTQLRTSVSLGSEEAPVTTMAVKLAITAEAKDTTSSGAAASLEEEVSFMVAVNKPSSSMQIKVPIGLEKMNNRHTLAQWLVDTLNCGRSLLEEAPTLEELNISFESLSKPLSYTANTEGELEQDISDFFNAMVKIFNALFEEHLPGAIARMATSEQGLGIANALLKKQASPAECISATDAQEKIKGQYPEIYSDWPKMLDGQMKQYVDKMVHGLLNTNETKAPEGWLEMPPINGGSFTNIHVKALKATGTHQITEMKMLETDPKTPETISFGMTTACPSDEAPYSARVVMTAEGTLDVTGEALVEVEFPCGTLETTLNLSVDTLEAVTMLMPPSLFCTLLSPFKTIAVANLTTAYRGAGKVYVTIAEGTRHDVLQELCGNFPRLCALMGRIGETFVNKDNATLVLSYLHQEAVGFCDEMIKAKGRRLSDDLDIQRDSLGVPYEEFSFGLLSLWLGLLLSIIGAAVVVWSIKYMDEKSVRRDNASLAVHIIRHYGIVFAYVISLLLFLSVSFRDLACNKLAYASVVLTNVYKPSNKILDTQTLAVFTSWGLAYQFKEANFLLAFEWVLNGLGVTIGIFVVFALSFWIIRFPYTVQHIILRVAIFFARRPWQESATLGLSALALTSDLELPVDIQGQMRLNMWAGPLLGMFSTLFLTAAAIGMLVTLPVKSTETEEEGKNRMMLVDLVLCSGIILGMFIWFFFDFVEVGFRGLASAVLETKSFSGMQMGNGNASLKLSILLVFVLAPLMQACLVITRVMGLKLMSAGLHRALEEVFMSLNSLDIFALAFFVGFLTGIDGFASSFVNTEFAPLCQATQFVAGLPCIGVNAKTATFGTIGLAIGAACSLGLYIRSSIEFHGLVARPVRRRDVESDGQATAVELQ</sequence>
<evidence type="ECO:0000313" key="3">
    <source>
        <dbReference type="EMBL" id="CAI3981772.1"/>
    </source>
</evidence>
<evidence type="ECO:0000256" key="1">
    <source>
        <dbReference type="SAM" id="MobiDB-lite"/>
    </source>
</evidence>
<dbReference type="OrthoDB" id="447756at2759"/>
<feature type="transmembrane region" description="Helical" evidence="2">
    <location>
        <begin position="1092"/>
        <end position="1114"/>
    </location>
</feature>
<feature type="transmembrane region" description="Helical" evidence="2">
    <location>
        <begin position="998"/>
        <end position="1020"/>
    </location>
</feature>
<feature type="non-terminal residue" evidence="3">
    <location>
        <position position="1199"/>
    </location>
</feature>
<keyword evidence="2" id="KW-0472">Membrane</keyword>
<protein>
    <submittedName>
        <fullName evidence="3">Uncharacterized protein</fullName>
    </submittedName>
</protein>
<feature type="transmembrane region" description="Helical" evidence="2">
    <location>
        <begin position="1050"/>
        <end position="1072"/>
    </location>
</feature>
<comment type="caution">
    <text evidence="3">The sequence shown here is derived from an EMBL/GenBank/DDBJ whole genome shotgun (WGS) entry which is preliminary data.</text>
</comment>
<evidence type="ECO:0000256" key="2">
    <source>
        <dbReference type="SAM" id="Phobius"/>
    </source>
</evidence>
<feature type="transmembrane region" description="Helical" evidence="2">
    <location>
        <begin position="764"/>
        <end position="789"/>
    </location>
</feature>
<keyword evidence="5" id="KW-1185">Reference proteome</keyword>
<name>A0A9P1FPL0_9DINO</name>
<dbReference type="Proteomes" id="UP001152797">
    <property type="component" value="Unassembled WGS sequence"/>
</dbReference>
<dbReference type="Gene3D" id="3.15.10.10">
    <property type="entry name" value="Bactericidal permeability-increasing protein, domain 1"/>
    <property type="match status" value="1"/>
</dbReference>
<evidence type="ECO:0000313" key="4">
    <source>
        <dbReference type="EMBL" id="CAL1135147.1"/>
    </source>
</evidence>